<evidence type="ECO:0000256" key="4">
    <source>
        <dbReference type="ARBA" id="ARBA00022801"/>
    </source>
</evidence>
<feature type="compositionally biased region" description="Basic and acidic residues" evidence="7">
    <location>
        <begin position="294"/>
        <end position="313"/>
    </location>
</feature>
<feature type="region of interest" description="Disordered" evidence="7">
    <location>
        <begin position="68"/>
        <end position="104"/>
    </location>
</feature>
<feature type="region of interest" description="Disordered" evidence="7">
    <location>
        <begin position="294"/>
        <end position="352"/>
    </location>
</feature>
<feature type="compositionally biased region" description="Pro residues" evidence="7">
    <location>
        <begin position="1"/>
        <end position="13"/>
    </location>
</feature>
<keyword evidence="5" id="KW-0862">Zinc</keyword>
<evidence type="ECO:0000256" key="6">
    <source>
        <dbReference type="ARBA" id="ARBA00023049"/>
    </source>
</evidence>
<dbReference type="InterPro" id="IPR011055">
    <property type="entry name" value="Dup_hybrid_motif"/>
</dbReference>
<feature type="compositionally biased region" description="Low complexity" evidence="7">
    <location>
        <begin position="248"/>
        <end position="259"/>
    </location>
</feature>
<evidence type="ECO:0000259" key="8">
    <source>
        <dbReference type="Pfam" id="PF01551"/>
    </source>
</evidence>
<dbReference type="GO" id="GO:0006508">
    <property type="term" value="P:proteolysis"/>
    <property type="evidence" value="ECO:0007669"/>
    <property type="project" value="UniProtKB-KW"/>
</dbReference>
<organism evidence="9 10">
    <name type="scientific">Roseomonas gilardii</name>
    <dbReference type="NCBI Taxonomy" id="257708"/>
    <lineage>
        <taxon>Bacteria</taxon>
        <taxon>Pseudomonadati</taxon>
        <taxon>Pseudomonadota</taxon>
        <taxon>Alphaproteobacteria</taxon>
        <taxon>Acetobacterales</taxon>
        <taxon>Roseomonadaceae</taxon>
        <taxon>Roseomonas</taxon>
    </lineage>
</organism>
<evidence type="ECO:0000256" key="2">
    <source>
        <dbReference type="ARBA" id="ARBA00022670"/>
    </source>
</evidence>
<evidence type="ECO:0000256" key="7">
    <source>
        <dbReference type="SAM" id="MobiDB-lite"/>
    </source>
</evidence>
<keyword evidence="6" id="KW-0482">Metalloprotease</keyword>
<evidence type="ECO:0000256" key="3">
    <source>
        <dbReference type="ARBA" id="ARBA00022723"/>
    </source>
</evidence>
<dbReference type="InterPro" id="IPR050570">
    <property type="entry name" value="Cell_wall_metabolism_enzyme"/>
</dbReference>
<dbReference type="AlphaFoldDB" id="A0A1L7ABK0"/>
<dbReference type="Gene3D" id="2.70.70.10">
    <property type="entry name" value="Glucose Permease (Domain IIA)"/>
    <property type="match status" value="1"/>
</dbReference>
<name>A0A1L7ABK0_9PROT</name>
<reference evidence="9 10" key="1">
    <citation type="submission" date="2016-05" db="EMBL/GenBank/DDBJ databases">
        <title>Complete Genome and Methylome Analysis of Psychrotrophic Bacterial Isolates from Antarctic Lake Untersee.</title>
        <authorList>
            <person name="Fomenkov A."/>
            <person name="Akimov V.N."/>
            <person name="Vasilyeva L.V."/>
            <person name="Andersen D."/>
            <person name="Vincze T."/>
            <person name="Roberts R.J."/>
        </authorList>
    </citation>
    <scope>NUCLEOTIDE SEQUENCE [LARGE SCALE GENOMIC DNA]</scope>
    <source>
        <strain evidence="9 10">U14-5</strain>
    </source>
</reference>
<evidence type="ECO:0000256" key="5">
    <source>
        <dbReference type="ARBA" id="ARBA00022833"/>
    </source>
</evidence>
<dbReference type="GO" id="GO:0004222">
    <property type="term" value="F:metalloendopeptidase activity"/>
    <property type="evidence" value="ECO:0007669"/>
    <property type="project" value="TreeGrafter"/>
</dbReference>
<evidence type="ECO:0000313" key="9">
    <source>
        <dbReference type="EMBL" id="APT56172.1"/>
    </source>
</evidence>
<dbReference type="GO" id="GO:0046872">
    <property type="term" value="F:metal ion binding"/>
    <property type="evidence" value="ECO:0007669"/>
    <property type="project" value="UniProtKB-KW"/>
</dbReference>
<dbReference type="Pfam" id="PF01551">
    <property type="entry name" value="Peptidase_M23"/>
    <property type="match status" value="1"/>
</dbReference>
<keyword evidence="4" id="KW-0378">Hydrolase</keyword>
<accession>A0A1L7ABK0</accession>
<gene>
    <name evidence="9" type="ORF">RGI145_02635</name>
</gene>
<evidence type="ECO:0000256" key="1">
    <source>
        <dbReference type="ARBA" id="ARBA00001947"/>
    </source>
</evidence>
<dbReference type="eggNOG" id="COG4942">
    <property type="taxonomic scope" value="Bacteria"/>
</dbReference>
<dbReference type="KEGG" id="rgi:RGI145_02635"/>
<feature type="compositionally biased region" description="Low complexity" evidence="7">
    <location>
        <begin position="89"/>
        <end position="102"/>
    </location>
</feature>
<dbReference type="InterPro" id="IPR016047">
    <property type="entry name" value="M23ase_b-sheet_dom"/>
</dbReference>
<feature type="compositionally biased region" description="Basic and acidic residues" evidence="7">
    <location>
        <begin position="320"/>
        <end position="333"/>
    </location>
</feature>
<comment type="cofactor">
    <cofactor evidence="1">
        <name>Zn(2+)</name>
        <dbReference type="ChEBI" id="CHEBI:29105"/>
    </cofactor>
</comment>
<feature type="region of interest" description="Disordered" evidence="7">
    <location>
        <begin position="1"/>
        <end position="20"/>
    </location>
</feature>
<dbReference type="PANTHER" id="PTHR21666">
    <property type="entry name" value="PEPTIDASE-RELATED"/>
    <property type="match status" value="1"/>
</dbReference>
<dbReference type="Proteomes" id="UP000185494">
    <property type="component" value="Chromosome 1"/>
</dbReference>
<feature type="domain" description="M23ase beta-sheet core" evidence="8">
    <location>
        <begin position="371"/>
        <end position="462"/>
    </location>
</feature>
<proteinExistence type="predicted"/>
<dbReference type="PANTHER" id="PTHR21666:SF288">
    <property type="entry name" value="CELL DIVISION PROTEIN YTFB"/>
    <property type="match status" value="1"/>
</dbReference>
<sequence>MPAPPEPLPPAPPGGGRRAAMPVAAPFAFPAAFPPRWKARLRVAARAATRAATLALLMAPASATLLAAAPRKPAERPPAREDLHRAEQEAAQAKDVAEAAARASREAREYEERLSAERAELGRRAVAAEDALDEAQSQLDAAQADVAAAEASLREQSARLAPLLPAMRRMSAWPAETLLALPVPPEEALRGALVLRGLGRRLSEEATAYRIAREETGQALARAAARREGLAQARDRARAASRAVEASLSEAHAARGQADQAEERAAQRAAGLASRAGNLRGAVARLEREAAARAEREAKEKAAREEAAREEATRQAAAAAREDARRAARRNREDEEQVAALPSAPAIPRGRGRALPVAGRVISQFGADGTTGQTWSTPPGARVVSPCSGQVAFADTFRSYGLLLIMDCGDGYHVVLSGLDRLDAGVGQKVSAGEAVGQMGRPSSGRPSLYVELRRRGQAVDPRPWLAGNGRTG</sequence>
<protein>
    <recommendedName>
        <fullName evidence="8">M23ase beta-sheet core domain-containing protein</fullName>
    </recommendedName>
</protein>
<dbReference type="EMBL" id="CP015583">
    <property type="protein sequence ID" value="APT56172.1"/>
    <property type="molecule type" value="Genomic_DNA"/>
</dbReference>
<keyword evidence="2" id="KW-0645">Protease</keyword>
<dbReference type="SUPFAM" id="SSF51261">
    <property type="entry name" value="Duplicated hybrid motif"/>
    <property type="match status" value="1"/>
</dbReference>
<feature type="compositionally biased region" description="Basic and acidic residues" evidence="7">
    <location>
        <begin position="72"/>
        <end position="88"/>
    </location>
</feature>
<feature type="region of interest" description="Disordered" evidence="7">
    <location>
        <begin position="248"/>
        <end position="274"/>
    </location>
</feature>
<evidence type="ECO:0000313" key="10">
    <source>
        <dbReference type="Proteomes" id="UP000185494"/>
    </source>
</evidence>
<keyword evidence="3" id="KW-0479">Metal-binding</keyword>
<dbReference type="CDD" id="cd12797">
    <property type="entry name" value="M23_peptidase"/>
    <property type="match status" value="1"/>
</dbReference>
<dbReference type="STRING" id="257708.RGI145_02635"/>